<dbReference type="Proteomes" id="UP000663833">
    <property type="component" value="Unassembled WGS sequence"/>
</dbReference>
<reference evidence="8" key="1">
    <citation type="submission" date="2021-02" db="EMBL/GenBank/DDBJ databases">
        <authorList>
            <person name="Nowell W R."/>
        </authorList>
    </citation>
    <scope>NUCLEOTIDE SEQUENCE</scope>
</reference>
<dbReference type="InterPro" id="IPR033138">
    <property type="entry name" value="Cu_oxidase_CS"/>
</dbReference>
<evidence type="ECO:0000313" key="8">
    <source>
        <dbReference type="EMBL" id="CAF3281556.1"/>
    </source>
</evidence>
<evidence type="ECO:0000259" key="5">
    <source>
        <dbReference type="Pfam" id="PF00394"/>
    </source>
</evidence>
<dbReference type="FunFam" id="2.60.40.420:FF:000045">
    <property type="entry name" value="Laccase 2"/>
    <property type="match status" value="1"/>
</dbReference>
<evidence type="ECO:0000256" key="2">
    <source>
        <dbReference type="ARBA" id="ARBA00022723"/>
    </source>
</evidence>
<dbReference type="InterPro" id="IPR011706">
    <property type="entry name" value="Cu-oxidase_C"/>
</dbReference>
<accession>A0A817S3G7</accession>
<sequence length="682" mass="77390">MKSFNFIKAEFEMWSCLVLFSIFLPYTTQGLESFDPWLSDNKICQPSMKTCSFVLHAASAMTMFYKELYRVVATDDGILQKYDEPDDKFEPEQIITADGYPKLVYVFNQSLPGPVLHVYQDQKISVRIFNDFSTESLSIHFHGIRQVGTPGSDGVGRVTQLSILPGSSFHHEFTAFDEGTFWYHSHVKSQTSMGLVGAFVVHPKTKPQQTYKEFTVVLQDWQHFYTGEQHQMLVQSGQFYPNDLESLISSGTIDYYQAVDNSRSAEALVTSILVNGRGQYVDSRNNENSTTSPLERLIVQESDSQYRIRLINGGSTFSLVFSIDEHQLQVIASDGIPFAQPVIADHLIIGLGERYDVLVNITEQSNQSAWWIRVKTMDKNNNRRWHARAILQVGNNPQTRPTTLARTCSPQKPCYTLNCPFTQYGSEPNTICLTMHNMTTDPAHVDQELIADSTKVTIKHLLSLTVVDSTEHESGYEAINYLNMAFPRSDQPLLNNPKLAREQLPCSDYILEGSEIKRQKCYHNIVAEYNDIVEFFIVNFDSDQHPIHLHGSFFHVLDQGFAQLNTTTGLFLANNPNVECDEDDMKCVCNNCKTTTKLVKDTTIIPSGGYLRIRFRANNPGIWMLHCHTEPHLDRGMALMIHVAEDRLVPAPHSTASQTKIHNQLLLFLSTLLLLVVVRQHV</sequence>
<dbReference type="GO" id="GO:0005507">
    <property type="term" value="F:copper ion binding"/>
    <property type="evidence" value="ECO:0007669"/>
    <property type="project" value="InterPro"/>
</dbReference>
<dbReference type="EMBL" id="CAJNYD010000630">
    <property type="protein sequence ID" value="CAF3281556.1"/>
    <property type="molecule type" value="Genomic_DNA"/>
</dbReference>
<evidence type="ECO:0000256" key="1">
    <source>
        <dbReference type="ARBA" id="ARBA00010609"/>
    </source>
</evidence>
<dbReference type="Pfam" id="PF07731">
    <property type="entry name" value="Cu-oxidase_2"/>
    <property type="match status" value="1"/>
</dbReference>
<feature type="domain" description="Plastocyanin-like" evidence="7">
    <location>
        <begin position="96"/>
        <end position="205"/>
    </location>
</feature>
<dbReference type="Pfam" id="PF00394">
    <property type="entry name" value="Cu-oxidase"/>
    <property type="match status" value="1"/>
</dbReference>
<dbReference type="PANTHER" id="PTHR11709:SF394">
    <property type="entry name" value="FI03373P-RELATED"/>
    <property type="match status" value="1"/>
</dbReference>
<dbReference type="InterPro" id="IPR008972">
    <property type="entry name" value="Cupredoxin"/>
</dbReference>
<evidence type="ECO:0000256" key="4">
    <source>
        <dbReference type="ARBA" id="ARBA00023008"/>
    </source>
</evidence>
<name>A0A817S3G7_9BILA</name>
<comment type="caution">
    <text evidence="8">The sequence shown here is derived from an EMBL/GenBank/DDBJ whole genome shotgun (WGS) entry which is preliminary data.</text>
</comment>
<evidence type="ECO:0000259" key="7">
    <source>
        <dbReference type="Pfam" id="PF07732"/>
    </source>
</evidence>
<keyword evidence="3" id="KW-0560">Oxidoreductase</keyword>
<dbReference type="Pfam" id="PF07732">
    <property type="entry name" value="Cu-oxidase_3"/>
    <property type="match status" value="1"/>
</dbReference>
<dbReference type="InterPro" id="IPR001117">
    <property type="entry name" value="Cu-oxidase_2nd"/>
</dbReference>
<protein>
    <recommendedName>
        <fullName evidence="10">Laccase</fullName>
    </recommendedName>
</protein>
<dbReference type="InterPro" id="IPR011707">
    <property type="entry name" value="Cu-oxidase-like_N"/>
</dbReference>
<dbReference type="Gene3D" id="2.60.40.420">
    <property type="entry name" value="Cupredoxins - blue copper proteins"/>
    <property type="match status" value="3"/>
</dbReference>
<evidence type="ECO:0008006" key="10">
    <source>
        <dbReference type="Google" id="ProtNLM"/>
    </source>
</evidence>
<dbReference type="InterPro" id="IPR045087">
    <property type="entry name" value="Cu-oxidase_fam"/>
</dbReference>
<evidence type="ECO:0000256" key="3">
    <source>
        <dbReference type="ARBA" id="ARBA00023002"/>
    </source>
</evidence>
<feature type="domain" description="Plastocyanin-like" evidence="5">
    <location>
        <begin position="259"/>
        <end position="394"/>
    </location>
</feature>
<comment type="similarity">
    <text evidence="1">Belongs to the multicopper oxidase family.</text>
</comment>
<keyword evidence="4" id="KW-0186">Copper</keyword>
<dbReference type="InterPro" id="IPR002355">
    <property type="entry name" value="Cu_oxidase_Cu_BS"/>
</dbReference>
<evidence type="ECO:0000313" key="9">
    <source>
        <dbReference type="Proteomes" id="UP000663833"/>
    </source>
</evidence>
<dbReference type="SUPFAM" id="SSF49503">
    <property type="entry name" value="Cupredoxins"/>
    <property type="match status" value="3"/>
</dbReference>
<dbReference type="AlphaFoldDB" id="A0A817S3G7"/>
<feature type="domain" description="Plastocyanin-like" evidence="6">
    <location>
        <begin position="519"/>
        <end position="645"/>
    </location>
</feature>
<dbReference type="PROSITE" id="PS00079">
    <property type="entry name" value="MULTICOPPER_OXIDASE1"/>
    <property type="match status" value="1"/>
</dbReference>
<evidence type="ECO:0000259" key="6">
    <source>
        <dbReference type="Pfam" id="PF07731"/>
    </source>
</evidence>
<dbReference type="PANTHER" id="PTHR11709">
    <property type="entry name" value="MULTI-COPPER OXIDASE"/>
    <property type="match status" value="1"/>
</dbReference>
<gene>
    <name evidence="8" type="ORF">LUA448_LOCUS6571</name>
</gene>
<proteinExistence type="inferred from homology"/>
<dbReference type="GO" id="GO:0016491">
    <property type="term" value="F:oxidoreductase activity"/>
    <property type="evidence" value="ECO:0007669"/>
    <property type="project" value="UniProtKB-KW"/>
</dbReference>
<organism evidence="8 9">
    <name type="scientific">Rotaria socialis</name>
    <dbReference type="NCBI Taxonomy" id="392032"/>
    <lineage>
        <taxon>Eukaryota</taxon>
        <taxon>Metazoa</taxon>
        <taxon>Spiralia</taxon>
        <taxon>Gnathifera</taxon>
        <taxon>Rotifera</taxon>
        <taxon>Eurotatoria</taxon>
        <taxon>Bdelloidea</taxon>
        <taxon>Philodinida</taxon>
        <taxon>Philodinidae</taxon>
        <taxon>Rotaria</taxon>
    </lineage>
</organism>
<dbReference type="PROSITE" id="PS00080">
    <property type="entry name" value="MULTICOPPER_OXIDASE2"/>
    <property type="match status" value="1"/>
</dbReference>
<keyword evidence="2" id="KW-0479">Metal-binding</keyword>